<keyword evidence="3 5" id="KW-0238">DNA-binding</keyword>
<dbReference type="InterPro" id="IPR010992">
    <property type="entry name" value="IHF-like_DNA-bd_dom_sf"/>
</dbReference>
<evidence type="ECO:0000256" key="4">
    <source>
        <dbReference type="RuleBase" id="RU003939"/>
    </source>
</evidence>
<dbReference type="GO" id="GO:0030527">
    <property type="term" value="F:structural constituent of chromatin"/>
    <property type="evidence" value="ECO:0007669"/>
    <property type="project" value="InterPro"/>
</dbReference>
<dbReference type="GO" id="GO:0003677">
    <property type="term" value="F:DNA binding"/>
    <property type="evidence" value="ECO:0007669"/>
    <property type="project" value="UniProtKB-KW"/>
</dbReference>
<dbReference type="Gene3D" id="4.10.520.10">
    <property type="entry name" value="IHF-like DNA-binding proteins"/>
    <property type="match status" value="1"/>
</dbReference>
<dbReference type="EMBL" id="AAXF02000037">
    <property type="protein sequence ID" value="EDO13544.1"/>
    <property type="molecule type" value="Genomic_DNA"/>
</dbReference>
<dbReference type="CDD" id="cd13832">
    <property type="entry name" value="IHF"/>
    <property type="match status" value="1"/>
</dbReference>
<protein>
    <submittedName>
        <fullName evidence="5">DNA-binding protein HU</fullName>
    </submittedName>
</protein>
<accession>A0AAN3ABL1</accession>
<dbReference type="InterPro" id="IPR000119">
    <property type="entry name" value="Hist_DNA-bd"/>
</dbReference>
<evidence type="ECO:0000313" key="5">
    <source>
        <dbReference type="EMBL" id="EDO13544.1"/>
    </source>
</evidence>
<dbReference type="PANTHER" id="PTHR33175">
    <property type="entry name" value="DNA-BINDING PROTEIN HU"/>
    <property type="match status" value="1"/>
</dbReference>
<dbReference type="Pfam" id="PF00216">
    <property type="entry name" value="Bac_DNA_binding"/>
    <property type="match status" value="1"/>
</dbReference>
<sequence length="92" mass="10429">MTMNNKEFTSELAERLGYTIKDTSELMNSLLSSMTQELEEGNVIAIQGFGSFEVKKKAERISINPASKQRMLVPPKLVLSYRPSNTLKDKFK</sequence>
<keyword evidence="2" id="KW-0226">DNA condensation</keyword>
<dbReference type="PRINTS" id="PR01727">
    <property type="entry name" value="DNABINDINGHU"/>
</dbReference>
<evidence type="ECO:0000256" key="1">
    <source>
        <dbReference type="ARBA" id="ARBA00010529"/>
    </source>
</evidence>
<evidence type="ECO:0000256" key="2">
    <source>
        <dbReference type="ARBA" id="ARBA00023067"/>
    </source>
</evidence>
<comment type="caution">
    <text evidence="5">The sequence shown here is derived from an EMBL/GenBank/DDBJ whole genome shotgun (WGS) entry which is preliminary data.</text>
</comment>
<dbReference type="PANTHER" id="PTHR33175:SF3">
    <property type="entry name" value="DNA-BINDING PROTEIN HU-BETA"/>
    <property type="match status" value="1"/>
</dbReference>
<dbReference type="SMART" id="SM00411">
    <property type="entry name" value="BHL"/>
    <property type="match status" value="1"/>
</dbReference>
<gene>
    <name evidence="5" type="primary">hup</name>
    <name evidence="5" type="ORF">BACOVA_00736</name>
</gene>
<organism evidence="5 6">
    <name type="scientific">Bacteroides ovatus (strain ATCC 8483 / DSM 1896 / JCM 5824 / BCRC 10623 / CCUG 4943 / NCTC 11153)</name>
    <dbReference type="NCBI Taxonomy" id="411476"/>
    <lineage>
        <taxon>Bacteria</taxon>
        <taxon>Pseudomonadati</taxon>
        <taxon>Bacteroidota</taxon>
        <taxon>Bacteroidia</taxon>
        <taxon>Bacteroidales</taxon>
        <taxon>Bacteroidaceae</taxon>
        <taxon>Bacteroides</taxon>
    </lineage>
</organism>
<evidence type="ECO:0000313" key="6">
    <source>
        <dbReference type="Proteomes" id="UP000005475"/>
    </source>
</evidence>
<dbReference type="GO" id="GO:0030261">
    <property type="term" value="P:chromosome condensation"/>
    <property type="evidence" value="ECO:0007669"/>
    <property type="project" value="UniProtKB-KW"/>
</dbReference>
<reference evidence="6" key="2">
    <citation type="submission" date="2007-04" db="EMBL/GenBank/DDBJ databases">
        <title>Draft genome sequence of Bacteroides ovatus (ATCC 8483).</title>
        <authorList>
            <person name="Sudarsanam P."/>
            <person name="Ley R."/>
            <person name="Guruge J."/>
            <person name="Turnbaugh P.J."/>
            <person name="Mahowald M."/>
            <person name="Liep D."/>
            <person name="Gordon J."/>
        </authorList>
    </citation>
    <scope>NUCLEOTIDE SEQUENCE [LARGE SCALE GENOMIC DNA]</scope>
    <source>
        <strain evidence="6">ATCC 8483 / DSM 1896 / JCM 5824 / BCRC 10623 / CCUG 4943 / NCTC 11153</strain>
    </source>
</reference>
<name>A0AAN3ABL1_BACO1</name>
<evidence type="ECO:0000256" key="3">
    <source>
        <dbReference type="ARBA" id="ARBA00023125"/>
    </source>
</evidence>
<dbReference type="GO" id="GO:0005829">
    <property type="term" value="C:cytosol"/>
    <property type="evidence" value="ECO:0007669"/>
    <property type="project" value="TreeGrafter"/>
</dbReference>
<dbReference type="SUPFAM" id="SSF47729">
    <property type="entry name" value="IHF-like DNA-binding proteins"/>
    <property type="match status" value="1"/>
</dbReference>
<dbReference type="AlphaFoldDB" id="A0AAN3ABL1"/>
<comment type="similarity">
    <text evidence="1 4">Belongs to the bacterial histone-like protein family.</text>
</comment>
<dbReference type="Proteomes" id="UP000005475">
    <property type="component" value="Unassembled WGS sequence"/>
</dbReference>
<proteinExistence type="inferred from homology"/>
<reference evidence="5 6" key="1">
    <citation type="submission" date="2007-03" db="EMBL/GenBank/DDBJ databases">
        <authorList>
            <person name="Fulton L."/>
            <person name="Clifton S."/>
            <person name="Fulton B."/>
            <person name="Xu J."/>
            <person name="Minx P."/>
            <person name="Pepin K.H."/>
            <person name="Johnson M."/>
            <person name="Thiruvilangam P."/>
            <person name="Bhonagiri V."/>
            <person name="Nash W.E."/>
            <person name="Mardis E.R."/>
            <person name="Wilson R.K."/>
        </authorList>
    </citation>
    <scope>NUCLEOTIDE SEQUENCE [LARGE SCALE GENOMIC DNA]</scope>
    <source>
        <strain evidence="6">ATCC 8483 / DSM 1896 / JCM 5824 / BCRC 10623 / CCUG 4943 / NCTC 11153</strain>
    </source>
</reference>